<reference evidence="15 16" key="1">
    <citation type="submission" date="2017-12" db="EMBL/GenBank/DDBJ databases">
        <authorList>
            <person name="Paulsen S."/>
            <person name="Gram L.K."/>
        </authorList>
    </citation>
    <scope>NUCLEOTIDE SEQUENCE [LARGE SCALE GENOMIC DNA]</scope>
    <source>
        <strain evidence="14 16">S2231</strain>
        <strain evidence="13 15">S2233</strain>
    </source>
</reference>
<evidence type="ECO:0000256" key="10">
    <source>
        <dbReference type="SAM" id="SignalP"/>
    </source>
</evidence>
<evidence type="ECO:0000313" key="14">
    <source>
        <dbReference type="EMBL" id="TMP60242.1"/>
    </source>
</evidence>
<protein>
    <submittedName>
        <fullName evidence="14">TonB-dependent receptor</fullName>
    </submittedName>
</protein>
<evidence type="ECO:0000256" key="5">
    <source>
        <dbReference type="ARBA" id="ARBA00023077"/>
    </source>
</evidence>
<dbReference type="PROSITE" id="PS52016">
    <property type="entry name" value="TONB_DEPENDENT_REC_3"/>
    <property type="match status" value="1"/>
</dbReference>
<dbReference type="EMBL" id="PNCK01000005">
    <property type="protein sequence ID" value="TMP46708.1"/>
    <property type="molecule type" value="Genomic_DNA"/>
</dbReference>
<dbReference type="InterPro" id="IPR000531">
    <property type="entry name" value="Beta-barrel_TonB"/>
</dbReference>
<proteinExistence type="inferred from homology"/>
<dbReference type="InterPro" id="IPR036942">
    <property type="entry name" value="Beta-barrel_TonB_sf"/>
</dbReference>
<evidence type="ECO:0000256" key="9">
    <source>
        <dbReference type="RuleBase" id="RU003357"/>
    </source>
</evidence>
<dbReference type="GO" id="GO:0009279">
    <property type="term" value="C:cell outer membrane"/>
    <property type="evidence" value="ECO:0007669"/>
    <property type="project" value="UniProtKB-SubCell"/>
</dbReference>
<dbReference type="Proteomes" id="UP000305730">
    <property type="component" value="Unassembled WGS sequence"/>
</dbReference>
<dbReference type="EMBL" id="PNCL01000028">
    <property type="protein sequence ID" value="TMP60242.1"/>
    <property type="molecule type" value="Genomic_DNA"/>
</dbReference>
<keyword evidence="10" id="KW-0732">Signal</keyword>
<dbReference type="Gene3D" id="2.40.170.20">
    <property type="entry name" value="TonB-dependent receptor, beta-barrel domain"/>
    <property type="match status" value="1"/>
</dbReference>
<keyword evidence="2 8" id="KW-0813">Transport</keyword>
<accession>A0A5S3XRB4</accession>
<gene>
    <name evidence="14" type="ORF">CWB96_07615</name>
    <name evidence="13" type="ORF">CWB97_00755</name>
</gene>
<dbReference type="PANTHER" id="PTHR47234">
    <property type="match status" value="1"/>
</dbReference>
<organism evidence="14 16">
    <name type="scientific">Pseudoalteromonas citrea</name>
    <dbReference type="NCBI Taxonomy" id="43655"/>
    <lineage>
        <taxon>Bacteria</taxon>
        <taxon>Pseudomonadati</taxon>
        <taxon>Pseudomonadota</taxon>
        <taxon>Gammaproteobacteria</taxon>
        <taxon>Alteromonadales</taxon>
        <taxon>Pseudoalteromonadaceae</taxon>
        <taxon>Pseudoalteromonas</taxon>
    </lineage>
</organism>
<keyword evidence="6 8" id="KW-0472">Membrane</keyword>
<evidence type="ECO:0000256" key="1">
    <source>
        <dbReference type="ARBA" id="ARBA00004571"/>
    </source>
</evidence>
<keyword evidence="15" id="KW-1185">Reference proteome</keyword>
<keyword evidence="3 8" id="KW-1134">Transmembrane beta strand</keyword>
<comment type="subcellular location">
    <subcellularLocation>
        <location evidence="1 8">Cell outer membrane</location>
        <topology evidence="1 8">Multi-pass membrane protein</topology>
    </subcellularLocation>
</comment>
<dbReference type="InterPro" id="IPR012910">
    <property type="entry name" value="Plug_dom"/>
</dbReference>
<dbReference type="PANTHER" id="PTHR47234:SF2">
    <property type="entry name" value="TONB-DEPENDENT RECEPTOR"/>
    <property type="match status" value="1"/>
</dbReference>
<evidence type="ECO:0000256" key="7">
    <source>
        <dbReference type="ARBA" id="ARBA00023237"/>
    </source>
</evidence>
<dbReference type="SUPFAM" id="SSF56935">
    <property type="entry name" value="Porins"/>
    <property type="match status" value="1"/>
</dbReference>
<evidence type="ECO:0000313" key="15">
    <source>
        <dbReference type="Proteomes" id="UP000305730"/>
    </source>
</evidence>
<feature type="domain" description="TonB-dependent receptor-like beta-barrel" evidence="11">
    <location>
        <begin position="406"/>
        <end position="915"/>
    </location>
</feature>
<feature type="domain" description="TonB-dependent receptor plug" evidence="12">
    <location>
        <begin position="56"/>
        <end position="164"/>
    </location>
</feature>
<reference evidence="16" key="2">
    <citation type="submission" date="2019-06" db="EMBL/GenBank/DDBJ databases">
        <title>Co-occurence of chitin degradation, pigmentation and bioactivity in marine Pseudoalteromonas.</title>
        <authorList>
            <person name="Sonnenschein E.C."/>
            <person name="Bech P.K."/>
        </authorList>
    </citation>
    <scope>NUCLEOTIDE SEQUENCE [LARGE SCALE GENOMIC DNA]</scope>
    <source>
        <strain evidence="16">S2231</strain>
    </source>
</reference>
<dbReference type="AlphaFoldDB" id="A0A5S3XRB4"/>
<evidence type="ECO:0000256" key="8">
    <source>
        <dbReference type="PROSITE-ProRule" id="PRU01360"/>
    </source>
</evidence>
<dbReference type="InterPro" id="IPR039426">
    <property type="entry name" value="TonB-dep_rcpt-like"/>
</dbReference>
<dbReference type="InterPro" id="IPR037066">
    <property type="entry name" value="Plug_dom_sf"/>
</dbReference>
<evidence type="ECO:0000256" key="4">
    <source>
        <dbReference type="ARBA" id="ARBA00022692"/>
    </source>
</evidence>
<dbReference type="Pfam" id="PF00593">
    <property type="entry name" value="TonB_dep_Rec_b-barrel"/>
    <property type="match status" value="1"/>
</dbReference>
<reference evidence="14" key="3">
    <citation type="submission" date="2019-09" db="EMBL/GenBank/DDBJ databases">
        <title>Co-occurence of chitin degradation, pigmentation and bioactivity in marine Pseudoalteromonas.</title>
        <authorList>
            <person name="Sonnenschein E.C."/>
            <person name="Bech P.K."/>
        </authorList>
    </citation>
    <scope>NUCLEOTIDE SEQUENCE</scope>
    <source>
        <strain evidence="14">S2231</strain>
        <strain evidence="13 15">S2233</strain>
    </source>
</reference>
<comment type="caution">
    <text evidence="14">The sequence shown here is derived from an EMBL/GenBank/DDBJ whole genome shotgun (WGS) entry which is preliminary data.</text>
</comment>
<feature type="signal peptide" evidence="10">
    <location>
        <begin position="1"/>
        <end position="25"/>
    </location>
</feature>
<evidence type="ECO:0000313" key="16">
    <source>
        <dbReference type="Proteomes" id="UP000307706"/>
    </source>
</evidence>
<keyword evidence="4 8" id="KW-0812">Transmembrane</keyword>
<evidence type="ECO:0000259" key="11">
    <source>
        <dbReference type="Pfam" id="PF00593"/>
    </source>
</evidence>
<evidence type="ECO:0000256" key="2">
    <source>
        <dbReference type="ARBA" id="ARBA00022448"/>
    </source>
</evidence>
<name>A0A5S3XRB4_9GAMM</name>
<evidence type="ECO:0000313" key="13">
    <source>
        <dbReference type="EMBL" id="TMP46708.1"/>
    </source>
</evidence>
<keyword evidence="14" id="KW-0675">Receptor</keyword>
<feature type="chain" id="PRO_5024467668" evidence="10">
    <location>
        <begin position="26"/>
        <end position="954"/>
    </location>
</feature>
<dbReference type="Proteomes" id="UP000307706">
    <property type="component" value="Unassembled WGS sequence"/>
</dbReference>
<keyword evidence="7 8" id="KW-0998">Cell outer membrane</keyword>
<dbReference type="Pfam" id="PF07715">
    <property type="entry name" value="Plug"/>
    <property type="match status" value="1"/>
</dbReference>
<keyword evidence="5 9" id="KW-0798">TonB box</keyword>
<sequence length="954" mass="102862">MLNQKVAKAVRLAIAFGAASTAAFSANTVAAEGEEKVERIEVTGSAIKRTDLEGALPIDVISAADIAKTGVTSVPDLIATLPSMQGFTTAGESVGGGGGGVQSASLRNLGAEYTLVLLNGRRMPSSDSGGTINLNNIPLAAIKRVEILKDGASALYGSDAIAGVVNFILKDDVQDTTVSARFDKPKDTSSSSLSLTTGFGDLSSDGFNILASISYEEQDNLQSVDRDFAKTGFINFEHGGQNYLAAAGSVNAIPGNAYVTYNTRDADGNLVYQTDADTGEFILDADGNKRNVTATHSFNPYATKNGGTCHETSAPSGTACQFDYTSTLQIQPETERTSFFLSGVAEINDTTEAYSSFSYTDFALTSRIAPYPTGTFTLPTDSGVVQTNVIPYLPADVLADMTRVAARWRTLPGGNRTDERSTQTSHFVAGLRGEIEEWSYDIALTAGDSKQENTRITGYPLTAPFMELVTSGAVDIFDAPENLSDEQRQMVADTMFSGLWDTTDTSMLALEGKLSGAIADLDAGTVYLGVGFDYRQSEYSLTNGKGQNDEIVLFESAGTEFDLDRDGYGAFAEIIVPVLENLEVTGSIRYDSIGGVTDSMRTGNTSVSDDVNDTTYKISASYRPTDELLIRASYGTGFKAPTMRQIGAPRLEFGVTSTAYDCNALLGATNHPLKQFCNPEKIQYDVYREGNADLSPEESEQFSAGFVWAGDSGTSFGIDYWSIEMTNQVNRLEANQIWFDSATYADKFVTKIDNGTGDTVLAIIRSAQNVGKSNTSGIDWHFDLTNEFSFGTLKTSVQGTYLIEDESLKVGTTDEWDTSLGQVGPDEQVAFRNIISVNNTLTHGDFTHSLNIRSRSGYRDAAVGVAFRVSEADDVTKTVDGNLIQKQVPVYTLFDYRLGYAYGDNANFTFGIKNLFDKEPPLTFNGSAGHQVGYDPRYADAYGRTFYVQADYTF</sequence>
<comment type="similarity">
    <text evidence="8 9">Belongs to the TonB-dependent receptor family.</text>
</comment>
<dbReference type="OrthoDB" id="9815954at2"/>
<dbReference type="CDD" id="cd01347">
    <property type="entry name" value="ligand_gated_channel"/>
    <property type="match status" value="1"/>
</dbReference>
<dbReference type="RefSeq" id="WP_138594247.1">
    <property type="nucleotide sequence ID" value="NZ_PNCK01000005.1"/>
</dbReference>
<evidence type="ECO:0000259" key="12">
    <source>
        <dbReference type="Pfam" id="PF07715"/>
    </source>
</evidence>
<dbReference type="Gene3D" id="2.170.130.10">
    <property type="entry name" value="TonB-dependent receptor, plug domain"/>
    <property type="match status" value="1"/>
</dbReference>
<evidence type="ECO:0000256" key="3">
    <source>
        <dbReference type="ARBA" id="ARBA00022452"/>
    </source>
</evidence>
<evidence type="ECO:0000256" key="6">
    <source>
        <dbReference type="ARBA" id="ARBA00023136"/>
    </source>
</evidence>